<feature type="compositionally biased region" description="Acidic residues" evidence="1">
    <location>
        <begin position="441"/>
        <end position="450"/>
    </location>
</feature>
<proteinExistence type="predicted"/>
<accession>A0A5A7PZC4</accession>
<name>A0A5A7PZC4_STRAF</name>
<feature type="compositionally biased region" description="Acidic residues" evidence="1">
    <location>
        <begin position="144"/>
        <end position="157"/>
    </location>
</feature>
<feature type="region of interest" description="Disordered" evidence="1">
    <location>
        <begin position="707"/>
        <end position="741"/>
    </location>
</feature>
<dbReference type="PANTHER" id="PTHR33870:SF4">
    <property type="entry name" value="CARDIOMYOPATHY-ASSOCIATED PROTEIN"/>
    <property type="match status" value="1"/>
</dbReference>
<feature type="compositionally biased region" description="Acidic residues" evidence="1">
    <location>
        <begin position="183"/>
        <end position="194"/>
    </location>
</feature>
<protein>
    <submittedName>
        <fullName evidence="3">Uncharacterized protein</fullName>
    </submittedName>
</protein>
<feature type="compositionally biased region" description="Low complexity" evidence="1">
    <location>
        <begin position="226"/>
        <end position="241"/>
    </location>
</feature>
<feature type="region of interest" description="Disordered" evidence="1">
    <location>
        <begin position="411"/>
        <end position="628"/>
    </location>
</feature>
<keyword evidence="4" id="KW-1185">Reference proteome</keyword>
<keyword evidence="2" id="KW-1133">Transmembrane helix</keyword>
<evidence type="ECO:0000313" key="4">
    <source>
        <dbReference type="Proteomes" id="UP000325081"/>
    </source>
</evidence>
<evidence type="ECO:0000256" key="2">
    <source>
        <dbReference type="SAM" id="Phobius"/>
    </source>
</evidence>
<feature type="compositionally biased region" description="Basic and acidic residues" evidence="1">
    <location>
        <begin position="430"/>
        <end position="440"/>
    </location>
</feature>
<feature type="compositionally biased region" description="Low complexity" evidence="1">
    <location>
        <begin position="261"/>
        <end position="283"/>
    </location>
</feature>
<feature type="region of interest" description="Disordered" evidence="1">
    <location>
        <begin position="353"/>
        <end position="390"/>
    </location>
</feature>
<feature type="compositionally biased region" description="Acidic residues" evidence="1">
    <location>
        <begin position="213"/>
        <end position="225"/>
    </location>
</feature>
<evidence type="ECO:0000313" key="3">
    <source>
        <dbReference type="EMBL" id="GER37996.1"/>
    </source>
</evidence>
<sequence length="827" mass="91200">MGVLFSDIGISKLKKSAIFTIRECFRSARNHPLLVCNLCFLIFLHRTFPFVFSLLVTASPVLICTAILLGAFLSFAQPNVPDFERHEKTGPVENEVSSRDAVFVEQNEPGYCADKRDDGLDRISTVQIGRESNGSNVEEKIESGSDEIWEECDEERLGEEGKLVEENRYLSTPKDNEEKDGKSDDDEGSFDSEAADLGSPNSPHSSWKHVGSDVDDDDVDDDDVDSGSSVTSSPDPSVASDMMPMLDELHPLLDEDSSNQILISQNASSLASSESSTSTSSIDSIDKIEDYEEDKDEEEEQSKSAITWTDEDQKNLMDLGSSEIERNQRLENLILRRRRKNVSMVPEINLIDLEGSGSDFLPPPPAVSTARKNPFDLPNDENAPGSAPSVLVQRRNPFEYVFPYEIVGPPETGFVPFGRQSSGDSNTESVKSEDQRKLPEESTEEEEDSINEPPRLISDMNHVSEHIGHGSQSSSDEEDLSKRKRVDNGSCSESENEGPARVLQESVLADENPQREPVYDSSPHSIRKNMSSCSVSSEVNAEPGASLAHVVVKRTVSFLEEENRADERGDGDSKMEIHVNDNDNDDNNNDEGEKVESPDSGGDYQEANEKLVSTPSAGGSTTLSNYIAMHERNFDHPEEVPVPNTPVESNERVRTIHNLNIPEIYELDHETSPSLGSPYSPDFISMPSSAGSHVNMQTIQEETDDGGLLSELDSVGDFSVTSGSESNESEKHENEANTNLVDSEVKEDERRVINISQENETGVQLVVGPTLDLPILDSVEETRENLDSVDSGDEQETSGLRRVEEIIDPQSSSLRAKKSLDDENSEK</sequence>
<dbReference type="OrthoDB" id="1908091at2759"/>
<feature type="compositionally biased region" description="Polar residues" evidence="1">
    <location>
        <begin position="611"/>
        <end position="625"/>
    </location>
</feature>
<keyword evidence="2" id="KW-0812">Transmembrane</keyword>
<organism evidence="3 4">
    <name type="scientific">Striga asiatica</name>
    <name type="common">Asiatic witchweed</name>
    <name type="synonym">Buchnera asiatica</name>
    <dbReference type="NCBI Taxonomy" id="4170"/>
    <lineage>
        <taxon>Eukaryota</taxon>
        <taxon>Viridiplantae</taxon>
        <taxon>Streptophyta</taxon>
        <taxon>Embryophyta</taxon>
        <taxon>Tracheophyta</taxon>
        <taxon>Spermatophyta</taxon>
        <taxon>Magnoliopsida</taxon>
        <taxon>eudicotyledons</taxon>
        <taxon>Gunneridae</taxon>
        <taxon>Pentapetalae</taxon>
        <taxon>asterids</taxon>
        <taxon>lamiids</taxon>
        <taxon>Lamiales</taxon>
        <taxon>Orobanchaceae</taxon>
        <taxon>Buchnereae</taxon>
        <taxon>Striga</taxon>
    </lineage>
</organism>
<gene>
    <name evidence="3" type="ORF">STAS_14440</name>
</gene>
<feature type="compositionally biased region" description="Basic and acidic residues" evidence="1">
    <location>
        <begin position="561"/>
        <end position="581"/>
    </location>
</feature>
<feature type="compositionally biased region" description="Polar residues" evidence="1">
    <location>
        <begin position="522"/>
        <end position="539"/>
    </location>
</feature>
<evidence type="ECO:0000256" key="1">
    <source>
        <dbReference type="SAM" id="MobiDB-lite"/>
    </source>
</evidence>
<feature type="compositionally biased region" description="Basic and acidic residues" evidence="1">
    <location>
        <begin position="818"/>
        <end position="827"/>
    </location>
</feature>
<dbReference type="AlphaFoldDB" id="A0A5A7PZC4"/>
<dbReference type="EMBL" id="BKCP01005406">
    <property type="protein sequence ID" value="GER37996.1"/>
    <property type="molecule type" value="Genomic_DNA"/>
</dbReference>
<keyword evidence="2" id="KW-0472">Membrane</keyword>
<feature type="region of interest" description="Disordered" evidence="1">
    <location>
        <begin position="782"/>
        <end position="827"/>
    </location>
</feature>
<dbReference type="Proteomes" id="UP000325081">
    <property type="component" value="Unassembled WGS sequence"/>
</dbReference>
<feature type="compositionally biased region" description="Basic and acidic residues" evidence="1">
    <location>
        <begin position="158"/>
        <end position="182"/>
    </location>
</feature>
<feature type="non-terminal residue" evidence="3">
    <location>
        <position position="827"/>
    </location>
</feature>
<dbReference type="PANTHER" id="PTHR33870">
    <property type="entry name" value="CARDIOMYOPATHY-ASSOCIATED PROTEIN"/>
    <property type="match status" value="1"/>
</dbReference>
<feature type="compositionally biased region" description="Acidic residues" evidence="1">
    <location>
        <begin position="289"/>
        <end position="300"/>
    </location>
</feature>
<comment type="caution">
    <text evidence="3">The sequence shown here is derived from an EMBL/GenBank/DDBJ whole genome shotgun (WGS) entry which is preliminary data.</text>
</comment>
<reference evidence="4" key="1">
    <citation type="journal article" date="2019" name="Curr. Biol.">
        <title>Genome Sequence of Striga asiatica Provides Insight into the Evolution of Plant Parasitism.</title>
        <authorList>
            <person name="Yoshida S."/>
            <person name="Kim S."/>
            <person name="Wafula E.K."/>
            <person name="Tanskanen J."/>
            <person name="Kim Y.M."/>
            <person name="Honaas L."/>
            <person name="Yang Z."/>
            <person name="Spallek T."/>
            <person name="Conn C.E."/>
            <person name="Ichihashi Y."/>
            <person name="Cheong K."/>
            <person name="Cui S."/>
            <person name="Der J.P."/>
            <person name="Gundlach H."/>
            <person name="Jiao Y."/>
            <person name="Hori C."/>
            <person name="Ishida J.K."/>
            <person name="Kasahara H."/>
            <person name="Kiba T."/>
            <person name="Kim M.S."/>
            <person name="Koo N."/>
            <person name="Laohavisit A."/>
            <person name="Lee Y.H."/>
            <person name="Lumba S."/>
            <person name="McCourt P."/>
            <person name="Mortimer J.C."/>
            <person name="Mutuku J.M."/>
            <person name="Nomura T."/>
            <person name="Sasaki-Sekimoto Y."/>
            <person name="Seto Y."/>
            <person name="Wang Y."/>
            <person name="Wakatake T."/>
            <person name="Sakakibara H."/>
            <person name="Demura T."/>
            <person name="Yamaguchi S."/>
            <person name="Yoneyama K."/>
            <person name="Manabe R.I."/>
            <person name="Nelson D.C."/>
            <person name="Schulman A.H."/>
            <person name="Timko M.P."/>
            <person name="dePamphilis C.W."/>
            <person name="Choi D."/>
            <person name="Shirasu K."/>
        </authorList>
    </citation>
    <scope>NUCLEOTIDE SEQUENCE [LARGE SCALE GENOMIC DNA]</scope>
    <source>
        <strain evidence="4">cv. UVA1</strain>
    </source>
</reference>
<feature type="region of interest" description="Disordered" evidence="1">
    <location>
        <begin position="129"/>
        <end position="323"/>
    </location>
</feature>
<feature type="compositionally biased region" description="Polar residues" evidence="1">
    <location>
        <begin position="419"/>
        <end position="429"/>
    </location>
</feature>
<feature type="transmembrane region" description="Helical" evidence="2">
    <location>
        <begin position="50"/>
        <end position="75"/>
    </location>
</feature>